<comment type="caution">
    <text evidence="2">The sequence shown here is derived from an EMBL/GenBank/DDBJ whole genome shotgun (WGS) entry which is preliminary data.</text>
</comment>
<dbReference type="RefSeq" id="WP_267264112.1">
    <property type="nucleotide sequence ID" value="NZ_JAOVZW010000001.1"/>
</dbReference>
<gene>
    <name evidence="2" type="ORF">OF897_02540</name>
</gene>
<protein>
    <recommendedName>
        <fullName evidence="4">TonB C-terminal domain-containing protein</fullName>
    </recommendedName>
</protein>
<keyword evidence="1" id="KW-0732">Signal</keyword>
<dbReference type="EMBL" id="JAOVZW010000001">
    <property type="protein sequence ID" value="MCX8522796.1"/>
    <property type="molecule type" value="Genomic_DNA"/>
</dbReference>
<reference evidence="2" key="1">
    <citation type="submission" date="2022-10" db="EMBL/GenBank/DDBJ databases">
        <title>Chryseobacterium sp. nov., a novel bacterial species.</title>
        <authorList>
            <person name="Cao Y."/>
        </authorList>
    </citation>
    <scope>NUCLEOTIDE SEQUENCE</scope>
    <source>
        <strain evidence="2">CCTCC AB2015118</strain>
    </source>
</reference>
<evidence type="ECO:0000313" key="3">
    <source>
        <dbReference type="Proteomes" id="UP001073122"/>
    </source>
</evidence>
<evidence type="ECO:0000313" key="2">
    <source>
        <dbReference type="EMBL" id="MCX8522796.1"/>
    </source>
</evidence>
<dbReference type="Proteomes" id="UP001073122">
    <property type="component" value="Unassembled WGS sequence"/>
</dbReference>
<evidence type="ECO:0008006" key="4">
    <source>
        <dbReference type="Google" id="ProtNLM"/>
    </source>
</evidence>
<evidence type="ECO:0000256" key="1">
    <source>
        <dbReference type="SAM" id="SignalP"/>
    </source>
</evidence>
<name>A0ABT3XMB2_9FLAO</name>
<feature type="chain" id="PRO_5045603527" description="TonB C-terminal domain-containing protein" evidence="1">
    <location>
        <begin position="22"/>
        <end position="139"/>
    </location>
</feature>
<proteinExistence type="predicted"/>
<keyword evidence="3" id="KW-1185">Reference proteome</keyword>
<organism evidence="2 3">
    <name type="scientific">Chryseobacterium formosus</name>
    <dbReference type="NCBI Taxonomy" id="1537363"/>
    <lineage>
        <taxon>Bacteria</taxon>
        <taxon>Pseudomonadati</taxon>
        <taxon>Bacteroidota</taxon>
        <taxon>Flavobacteriia</taxon>
        <taxon>Flavobacteriales</taxon>
        <taxon>Weeksellaceae</taxon>
        <taxon>Chryseobacterium group</taxon>
        <taxon>Chryseobacterium</taxon>
    </lineage>
</organism>
<accession>A0ABT3XMB2</accession>
<sequence length="139" mass="16407">MKKIFSLLAIVMFAFSFSQQNKTSIEIKTDKDKIEKVYSKGFEKFKNDLANNLQYTANSFQVLGDFKVNFTINENGKISDVKVFPELFDKSFENEVKRDVSRMQKHFTSNQKENISINLSFSRGYRDFNERVQFAYYSR</sequence>
<feature type="signal peptide" evidence="1">
    <location>
        <begin position="1"/>
        <end position="21"/>
    </location>
</feature>